<feature type="region of interest" description="Disordered" evidence="1">
    <location>
        <begin position="86"/>
        <end position="110"/>
    </location>
</feature>
<keyword evidence="4" id="KW-1185">Reference proteome</keyword>
<dbReference type="EMBL" id="MU854476">
    <property type="protein sequence ID" value="KAK4034519.1"/>
    <property type="molecule type" value="Genomic_DNA"/>
</dbReference>
<feature type="compositionally biased region" description="Low complexity" evidence="1">
    <location>
        <begin position="169"/>
        <end position="208"/>
    </location>
</feature>
<keyword evidence="2" id="KW-0472">Membrane</keyword>
<evidence type="ECO:0000313" key="4">
    <source>
        <dbReference type="Proteomes" id="UP001303115"/>
    </source>
</evidence>
<feature type="region of interest" description="Disordered" evidence="1">
    <location>
        <begin position="1"/>
        <end position="29"/>
    </location>
</feature>
<dbReference type="AlphaFoldDB" id="A0AAN6PA25"/>
<sequence length="347" mass="36312">MAETYGPAGRDGQLHVGGQIHGPNGPDHSTLEVVPSHDYDRAAFGRNDKIAYVPSRENDKVVVEPPYEHVYPEQVHPGPYSPQTRLAQGGSAWDGDAWTTGMGGDPGTGKRERICGLKRRTFFIVLWVVSILVAIGVGVGTGVGVSLHSSNNSSGTEADATASGADMATRSTSSLPTTETSPATTSTIPSGAVTSTTRTSTFRSRSVSALPSDGAVQIGGPGGRCTSEHWGTDCICLDGNVCRNTWKGATYTGNSRDNYPCPNDPPAIVACIVKPCLGKSAPSQCIWREACAQVDNSKPSPFILLAPVLSASGFPDPYLDRLLTGSTRVATARCPGGDDFVCCDALL</sequence>
<proteinExistence type="predicted"/>
<name>A0AAN6PA25_9PEZI</name>
<keyword evidence="2" id="KW-0812">Transmembrane</keyword>
<accession>A0AAN6PA25</accession>
<evidence type="ECO:0000313" key="3">
    <source>
        <dbReference type="EMBL" id="KAK4034519.1"/>
    </source>
</evidence>
<comment type="caution">
    <text evidence="3">The sequence shown here is derived from an EMBL/GenBank/DDBJ whole genome shotgun (WGS) entry which is preliminary data.</text>
</comment>
<dbReference type="Proteomes" id="UP001303115">
    <property type="component" value="Unassembled WGS sequence"/>
</dbReference>
<feature type="transmembrane region" description="Helical" evidence="2">
    <location>
        <begin position="121"/>
        <end position="147"/>
    </location>
</feature>
<reference evidence="4" key="1">
    <citation type="journal article" date="2023" name="Mol. Phylogenet. Evol.">
        <title>Genome-scale phylogeny and comparative genomics of the fungal order Sordariales.</title>
        <authorList>
            <person name="Hensen N."/>
            <person name="Bonometti L."/>
            <person name="Westerberg I."/>
            <person name="Brannstrom I.O."/>
            <person name="Guillou S."/>
            <person name="Cros-Aarteil S."/>
            <person name="Calhoun S."/>
            <person name="Haridas S."/>
            <person name="Kuo A."/>
            <person name="Mondo S."/>
            <person name="Pangilinan J."/>
            <person name="Riley R."/>
            <person name="LaButti K."/>
            <person name="Andreopoulos B."/>
            <person name="Lipzen A."/>
            <person name="Chen C."/>
            <person name="Yan M."/>
            <person name="Daum C."/>
            <person name="Ng V."/>
            <person name="Clum A."/>
            <person name="Steindorff A."/>
            <person name="Ohm R.A."/>
            <person name="Martin F."/>
            <person name="Silar P."/>
            <person name="Natvig D.O."/>
            <person name="Lalanne C."/>
            <person name="Gautier V."/>
            <person name="Ament-Velasquez S.L."/>
            <person name="Kruys A."/>
            <person name="Hutchinson M.I."/>
            <person name="Powell A.J."/>
            <person name="Barry K."/>
            <person name="Miller A.N."/>
            <person name="Grigoriev I.V."/>
            <person name="Debuchy R."/>
            <person name="Gladieux P."/>
            <person name="Hiltunen Thoren M."/>
            <person name="Johannesson H."/>
        </authorList>
    </citation>
    <scope>NUCLEOTIDE SEQUENCE [LARGE SCALE GENOMIC DNA]</scope>
    <source>
        <strain evidence="4">CBS 284.82</strain>
    </source>
</reference>
<gene>
    <name evidence="3" type="ORF">C8A01DRAFT_18690</name>
</gene>
<evidence type="ECO:0000256" key="2">
    <source>
        <dbReference type="SAM" id="Phobius"/>
    </source>
</evidence>
<protein>
    <submittedName>
        <fullName evidence="3">Uncharacterized protein</fullName>
    </submittedName>
</protein>
<organism evidence="3 4">
    <name type="scientific">Parachaetomium inaequale</name>
    <dbReference type="NCBI Taxonomy" id="2588326"/>
    <lineage>
        <taxon>Eukaryota</taxon>
        <taxon>Fungi</taxon>
        <taxon>Dikarya</taxon>
        <taxon>Ascomycota</taxon>
        <taxon>Pezizomycotina</taxon>
        <taxon>Sordariomycetes</taxon>
        <taxon>Sordariomycetidae</taxon>
        <taxon>Sordariales</taxon>
        <taxon>Chaetomiaceae</taxon>
        <taxon>Parachaetomium</taxon>
    </lineage>
</organism>
<feature type="region of interest" description="Disordered" evidence="1">
    <location>
        <begin position="149"/>
        <end position="208"/>
    </location>
</feature>
<evidence type="ECO:0000256" key="1">
    <source>
        <dbReference type="SAM" id="MobiDB-lite"/>
    </source>
</evidence>
<keyword evidence="2" id="KW-1133">Transmembrane helix</keyword>